<dbReference type="GO" id="GO:0005886">
    <property type="term" value="C:plasma membrane"/>
    <property type="evidence" value="ECO:0007669"/>
    <property type="project" value="UniProtKB-SubCell"/>
</dbReference>
<protein>
    <submittedName>
        <fullName evidence="8">KDO2-lipid IV(A) lauroyltransferase</fullName>
    </submittedName>
</protein>
<gene>
    <name evidence="8" type="ORF">SAMN05444336_102515</name>
</gene>
<dbReference type="EMBL" id="FNMZ01000002">
    <property type="protein sequence ID" value="SDW84715.1"/>
    <property type="molecule type" value="Genomic_DNA"/>
</dbReference>
<dbReference type="GO" id="GO:0016746">
    <property type="term" value="F:acyltransferase activity"/>
    <property type="evidence" value="ECO:0007669"/>
    <property type="project" value="UniProtKB-KW"/>
</dbReference>
<organism evidence="8 9">
    <name type="scientific">Albimonas donghaensis</name>
    <dbReference type="NCBI Taxonomy" id="356660"/>
    <lineage>
        <taxon>Bacteria</taxon>
        <taxon>Pseudomonadati</taxon>
        <taxon>Pseudomonadota</taxon>
        <taxon>Alphaproteobacteria</taxon>
        <taxon>Rhodobacterales</taxon>
        <taxon>Paracoccaceae</taxon>
        <taxon>Albimonas</taxon>
    </lineage>
</organism>
<reference evidence="8 9" key="1">
    <citation type="submission" date="2016-10" db="EMBL/GenBank/DDBJ databases">
        <authorList>
            <person name="de Groot N.N."/>
        </authorList>
    </citation>
    <scope>NUCLEOTIDE SEQUENCE [LARGE SCALE GENOMIC DNA]</scope>
    <source>
        <strain evidence="8 9">DSM 17890</strain>
    </source>
</reference>
<dbReference type="STRING" id="356660.SAMN05444336_102515"/>
<evidence type="ECO:0000256" key="3">
    <source>
        <dbReference type="ARBA" id="ARBA00022519"/>
    </source>
</evidence>
<dbReference type="PANTHER" id="PTHR30606">
    <property type="entry name" value="LIPID A BIOSYNTHESIS LAUROYL ACYLTRANSFERASE"/>
    <property type="match status" value="1"/>
</dbReference>
<keyword evidence="5" id="KW-0472">Membrane</keyword>
<keyword evidence="6" id="KW-0012">Acyltransferase</keyword>
<evidence type="ECO:0000256" key="4">
    <source>
        <dbReference type="ARBA" id="ARBA00022679"/>
    </source>
</evidence>
<keyword evidence="4 8" id="KW-0808">Transferase</keyword>
<keyword evidence="2" id="KW-1003">Cell membrane</keyword>
<keyword evidence="3" id="KW-0997">Cell inner membrane</keyword>
<sequence length="340" mass="37275">MADRAAKPKAGAKAKQPAARVRSWPRRVQDRIEIGALRVLGAVMTRLPPRRASDMLAAGGGFLLPRLGFLRKRIERNLDLVRPDMPADERRRLAAGVGRHFSRAMLEYGTLDRIAADPSRLRHEGADPLAEAQAAGRGAILVSAHFGQWEAVRLAARAATGRDCAMVYRPYNNPHFDKWINSLLHHAGGPVIPKGMHGTRDLLRHLGRGGMVMILVDQRQTGAPLLPFLGREAETATVAAELALRYGAALIPARARRAEDGLTFDVRFEDEIPPSDPETMMARVNDRIGAWVEADPDQWLWLHGRWKRRARGEQVRAARAEAEKAAAGKVAAGKTGPQGG</sequence>
<dbReference type="PANTHER" id="PTHR30606:SF10">
    <property type="entry name" value="PHOSPHATIDYLINOSITOL MANNOSIDE ACYLTRANSFERASE"/>
    <property type="match status" value="1"/>
</dbReference>
<dbReference type="Pfam" id="PF03279">
    <property type="entry name" value="Lip_A_acyltrans"/>
    <property type="match status" value="1"/>
</dbReference>
<name>A0A1H2WVX1_9RHOB</name>
<dbReference type="RefSeq" id="WP_092680745.1">
    <property type="nucleotide sequence ID" value="NZ_FNMZ01000002.1"/>
</dbReference>
<dbReference type="AlphaFoldDB" id="A0A1H2WVX1"/>
<accession>A0A1H2WVX1</accession>
<evidence type="ECO:0000256" key="7">
    <source>
        <dbReference type="SAM" id="MobiDB-lite"/>
    </source>
</evidence>
<feature type="region of interest" description="Disordered" evidence="7">
    <location>
        <begin position="1"/>
        <end position="23"/>
    </location>
</feature>
<evidence type="ECO:0000313" key="8">
    <source>
        <dbReference type="EMBL" id="SDW84715.1"/>
    </source>
</evidence>
<feature type="compositionally biased region" description="Low complexity" evidence="7">
    <location>
        <begin position="8"/>
        <end position="19"/>
    </location>
</feature>
<evidence type="ECO:0000256" key="5">
    <source>
        <dbReference type="ARBA" id="ARBA00023136"/>
    </source>
</evidence>
<dbReference type="Proteomes" id="UP000199118">
    <property type="component" value="Unassembled WGS sequence"/>
</dbReference>
<evidence type="ECO:0000256" key="2">
    <source>
        <dbReference type="ARBA" id="ARBA00022475"/>
    </source>
</evidence>
<keyword evidence="9" id="KW-1185">Reference proteome</keyword>
<evidence type="ECO:0000256" key="6">
    <source>
        <dbReference type="ARBA" id="ARBA00023315"/>
    </source>
</evidence>
<comment type="subcellular location">
    <subcellularLocation>
        <location evidence="1">Cell inner membrane</location>
    </subcellularLocation>
</comment>
<dbReference type="GO" id="GO:0009247">
    <property type="term" value="P:glycolipid biosynthetic process"/>
    <property type="evidence" value="ECO:0007669"/>
    <property type="project" value="UniProtKB-ARBA"/>
</dbReference>
<dbReference type="OrthoDB" id="9801955at2"/>
<evidence type="ECO:0000313" key="9">
    <source>
        <dbReference type="Proteomes" id="UP000199118"/>
    </source>
</evidence>
<dbReference type="InterPro" id="IPR004960">
    <property type="entry name" value="LipA_acyltrans"/>
</dbReference>
<dbReference type="CDD" id="cd07984">
    <property type="entry name" value="LPLAT_LABLAT-like"/>
    <property type="match status" value="1"/>
</dbReference>
<proteinExistence type="predicted"/>
<evidence type="ECO:0000256" key="1">
    <source>
        <dbReference type="ARBA" id="ARBA00004533"/>
    </source>
</evidence>